<evidence type="ECO:0000313" key="2">
    <source>
        <dbReference type="Proteomes" id="UP001164250"/>
    </source>
</evidence>
<organism evidence="1 2">
    <name type="scientific">Pistacia atlantica</name>
    <dbReference type="NCBI Taxonomy" id="434234"/>
    <lineage>
        <taxon>Eukaryota</taxon>
        <taxon>Viridiplantae</taxon>
        <taxon>Streptophyta</taxon>
        <taxon>Embryophyta</taxon>
        <taxon>Tracheophyta</taxon>
        <taxon>Spermatophyta</taxon>
        <taxon>Magnoliopsida</taxon>
        <taxon>eudicotyledons</taxon>
        <taxon>Gunneridae</taxon>
        <taxon>Pentapetalae</taxon>
        <taxon>rosids</taxon>
        <taxon>malvids</taxon>
        <taxon>Sapindales</taxon>
        <taxon>Anacardiaceae</taxon>
        <taxon>Pistacia</taxon>
    </lineage>
</organism>
<dbReference type="Proteomes" id="UP001164250">
    <property type="component" value="Chromosome 10"/>
</dbReference>
<reference evidence="2" key="1">
    <citation type="journal article" date="2023" name="G3 (Bethesda)">
        <title>Genome assembly and association tests identify interacting loci associated with vigor, precocity, and sex in interspecific pistachio rootstocks.</title>
        <authorList>
            <person name="Palmer W."/>
            <person name="Jacygrad E."/>
            <person name="Sagayaradj S."/>
            <person name="Cavanaugh K."/>
            <person name="Han R."/>
            <person name="Bertier L."/>
            <person name="Beede B."/>
            <person name="Kafkas S."/>
            <person name="Golino D."/>
            <person name="Preece J."/>
            <person name="Michelmore R."/>
        </authorList>
    </citation>
    <scope>NUCLEOTIDE SEQUENCE [LARGE SCALE GENOMIC DNA]</scope>
</reference>
<comment type="caution">
    <text evidence="1">The sequence shown here is derived from an EMBL/GenBank/DDBJ whole genome shotgun (WGS) entry which is preliminary data.</text>
</comment>
<keyword evidence="2" id="KW-1185">Reference proteome</keyword>
<evidence type="ECO:0000313" key="1">
    <source>
        <dbReference type="EMBL" id="KAJ0085570.1"/>
    </source>
</evidence>
<sequence length="230" mass="26111">MIVSLLIELSLQAKSDSKVPMFVFKNTYRSVGSFNGGGAISWEIRLCFPFCGLTHQLVEEGKLMSAPFQEDKGSFSGFWHLLHFPILSLILPQFLLGNAVENFFRNEVLIGHICKFSPKRWGLITGLRGYLSSAFFTAGFKCFPYFGCAAQLAFETYLDKRGSSCWPLIPIIFEIYRLYQLSKAAHYIERLIFLMKRCSKLSRIAGEKWCNVWHGSDFSSPWCALASGHC</sequence>
<dbReference type="EMBL" id="CM047906">
    <property type="protein sequence ID" value="KAJ0085570.1"/>
    <property type="molecule type" value="Genomic_DNA"/>
</dbReference>
<gene>
    <name evidence="1" type="ORF">Patl1_09097</name>
</gene>
<name>A0ACC1AF31_9ROSI</name>
<protein>
    <submittedName>
        <fullName evidence="1">Uncharacterized protein</fullName>
    </submittedName>
</protein>
<proteinExistence type="predicted"/>
<accession>A0ACC1AF31</accession>